<dbReference type="Proteomes" id="UP000433309">
    <property type="component" value="Unassembled WGS sequence"/>
</dbReference>
<reference evidence="3 4" key="1">
    <citation type="submission" date="2019-11" db="EMBL/GenBank/DDBJ databases">
        <title>Novel species isolated from a subtropical stream in China.</title>
        <authorList>
            <person name="Lu H."/>
        </authorList>
    </citation>
    <scope>NUCLEOTIDE SEQUENCE [LARGE SCALE GENOMIC DNA]</scope>
    <source>
        <strain evidence="3 4">FT80W</strain>
    </source>
</reference>
<keyword evidence="1" id="KW-0472">Membrane</keyword>
<protein>
    <submittedName>
        <fullName evidence="3">GNAT family N-acetyltransferase</fullName>
    </submittedName>
</protein>
<feature type="transmembrane region" description="Helical" evidence="1">
    <location>
        <begin position="52"/>
        <end position="74"/>
    </location>
</feature>
<dbReference type="InterPro" id="IPR016181">
    <property type="entry name" value="Acyl_CoA_acyltransferase"/>
</dbReference>
<dbReference type="SUPFAM" id="SSF55729">
    <property type="entry name" value="Acyl-CoA N-acyltransferases (Nat)"/>
    <property type="match status" value="1"/>
</dbReference>
<comment type="caution">
    <text evidence="3">The sequence shown here is derived from an EMBL/GenBank/DDBJ whole genome shotgun (WGS) entry which is preliminary data.</text>
</comment>
<keyword evidence="3" id="KW-0808">Transferase</keyword>
<dbReference type="RefSeq" id="WP_154383646.1">
    <property type="nucleotide sequence ID" value="NZ_WKJK01000037.1"/>
</dbReference>
<evidence type="ECO:0000256" key="1">
    <source>
        <dbReference type="SAM" id="Phobius"/>
    </source>
</evidence>
<name>A0A6I2LDC7_9BURK</name>
<keyword evidence="1" id="KW-1133">Transmembrane helix</keyword>
<dbReference type="PROSITE" id="PS51186">
    <property type="entry name" value="GNAT"/>
    <property type="match status" value="1"/>
</dbReference>
<gene>
    <name evidence="3" type="ORF">GJ699_32910</name>
</gene>
<accession>A0A6I2LDC7</accession>
<feature type="domain" description="N-acetyltransferase" evidence="2">
    <location>
        <begin position="137"/>
        <end position="298"/>
    </location>
</feature>
<evidence type="ECO:0000259" key="2">
    <source>
        <dbReference type="PROSITE" id="PS51186"/>
    </source>
</evidence>
<dbReference type="Pfam" id="PF00583">
    <property type="entry name" value="Acetyltransf_1"/>
    <property type="match status" value="1"/>
</dbReference>
<evidence type="ECO:0000313" key="3">
    <source>
        <dbReference type="EMBL" id="MRW94776.1"/>
    </source>
</evidence>
<organism evidence="3 4">
    <name type="scientific">Duganella guangzhouensis</name>
    <dbReference type="NCBI Taxonomy" id="2666084"/>
    <lineage>
        <taxon>Bacteria</taxon>
        <taxon>Pseudomonadati</taxon>
        <taxon>Pseudomonadota</taxon>
        <taxon>Betaproteobacteria</taxon>
        <taxon>Burkholderiales</taxon>
        <taxon>Oxalobacteraceae</taxon>
        <taxon>Telluria group</taxon>
        <taxon>Duganella</taxon>
    </lineage>
</organism>
<proteinExistence type="predicted"/>
<dbReference type="Gene3D" id="3.40.630.30">
    <property type="match status" value="1"/>
</dbReference>
<feature type="transmembrane region" description="Helical" evidence="1">
    <location>
        <begin position="86"/>
        <end position="106"/>
    </location>
</feature>
<dbReference type="CDD" id="cd04301">
    <property type="entry name" value="NAT_SF"/>
    <property type="match status" value="1"/>
</dbReference>
<dbReference type="AlphaFoldDB" id="A0A6I2LDC7"/>
<keyword evidence="4" id="KW-1185">Reference proteome</keyword>
<dbReference type="InterPro" id="IPR000182">
    <property type="entry name" value="GNAT_dom"/>
</dbReference>
<evidence type="ECO:0000313" key="4">
    <source>
        <dbReference type="Proteomes" id="UP000433309"/>
    </source>
</evidence>
<keyword evidence="1" id="KW-0812">Transmembrane</keyword>
<dbReference type="EMBL" id="WKJK01000037">
    <property type="protein sequence ID" value="MRW94776.1"/>
    <property type="molecule type" value="Genomic_DNA"/>
</dbReference>
<sequence>MFAHFSRWLRRVSPRRYAYSLALAQAVIFLLDTSTGAAISYAPFYSLPVALAAWRLTPAAVAGFVLSATLARVYDYSNAHADGGLLLAYDLLQSAAFYALVALLVWQMRHAFERVARRAHSLRRKARAERHRRVLDSTIRRAVPDDVAAIVRLSVLGGEDGAFDQNVNQQARQAGLASAFRRGIVTGRTMRDLWSGGQTEVVSEFWVSELDGQVVAFMMVLGMDGNQGPERELHALAIDPAFRGHGLGTLLVNFFCARYQHRRLLAACKYNSRMFQMLQRRHFKFHASSDQYEILVLG</sequence>
<dbReference type="GO" id="GO:0016747">
    <property type="term" value="F:acyltransferase activity, transferring groups other than amino-acyl groups"/>
    <property type="evidence" value="ECO:0007669"/>
    <property type="project" value="InterPro"/>
</dbReference>